<protein>
    <submittedName>
        <fullName evidence="1">Uncharacterized protein</fullName>
    </submittedName>
</protein>
<proteinExistence type="predicted"/>
<organism evidence="1 2">
    <name type="scientific">Macroventuria anomochaeta</name>
    <dbReference type="NCBI Taxonomy" id="301207"/>
    <lineage>
        <taxon>Eukaryota</taxon>
        <taxon>Fungi</taxon>
        <taxon>Dikarya</taxon>
        <taxon>Ascomycota</taxon>
        <taxon>Pezizomycotina</taxon>
        <taxon>Dothideomycetes</taxon>
        <taxon>Pleosporomycetidae</taxon>
        <taxon>Pleosporales</taxon>
        <taxon>Pleosporineae</taxon>
        <taxon>Didymellaceae</taxon>
        <taxon>Macroventuria</taxon>
    </lineage>
</organism>
<dbReference type="EMBL" id="MU006716">
    <property type="protein sequence ID" value="KAF2627619.1"/>
    <property type="molecule type" value="Genomic_DNA"/>
</dbReference>
<keyword evidence="2" id="KW-1185">Reference proteome</keyword>
<gene>
    <name evidence="1" type="ORF">BU25DRAFT_50960</name>
</gene>
<reference evidence="1" key="1">
    <citation type="journal article" date="2020" name="Stud. Mycol.">
        <title>101 Dothideomycetes genomes: a test case for predicting lifestyles and emergence of pathogens.</title>
        <authorList>
            <person name="Haridas S."/>
            <person name="Albert R."/>
            <person name="Binder M."/>
            <person name="Bloem J."/>
            <person name="Labutti K."/>
            <person name="Salamov A."/>
            <person name="Andreopoulos B."/>
            <person name="Baker S."/>
            <person name="Barry K."/>
            <person name="Bills G."/>
            <person name="Bluhm B."/>
            <person name="Cannon C."/>
            <person name="Castanera R."/>
            <person name="Culley D."/>
            <person name="Daum C."/>
            <person name="Ezra D."/>
            <person name="Gonzalez J."/>
            <person name="Henrissat B."/>
            <person name="Kuo A."/>
            <person name="Liang C."/>
            <person name="Lipzen A."/>
            <person name="Lutzoni F."/>
            <person name="Magnuson J."/>
            <person name="Mondo S."/>
            <person name="Nolan M."/>
            <person name="Ohm R."/>
            <person name="Pangilinan J."/>
            <person name="Park H.-J."/>
            <person name="Ramirez L."/>
            <person name="Alfaro M."/>
            <person name="Sun H."/>
            <person name="Tritt A."/>
            <person name="Yoshinaga Y."/>
            <person name="Zwiers L.-H."/>
            <person name="Turgeon B."/>
            <person name="Goodwin S."/>
            <person name="Spatafora J."/>
            <person name="Crous P."/>
            <person name="Grigoriev I."/>
        </authorList>
    </citation>
    <scope>NUCLEOTIDE SEQUENCE</scope>
    <source>
        <strain evidence="1">CBS 525.71</strain>
    </source>
</reference>
<evidence type="ECO:0000313" key="1">
    <source>
        <dbReference type="EMBL" id="KAF2627619.1"/>
    </source>
</evidence>
<name>A0ACB6S0Q6_9PLEO</name>
<dbReference type="Proteomes" id="UP000799754">
    <property type="component" value="Unassembled WGS sequence"/>
</dbReference>
<accession>A0ACB6S0Q6</accession>
<sequence>MKFMTMIKINRLAHYTELHPPPIFVYEVNRHARRVDISHVKPEQLGNVASVCIHQSSSFRISRPRTHDLLSSSSRSSPNSTRTSHRTANNNTVSPNKQPDNRDPSSPPAAAAGGLAGNTSAAAAAAAGRSNPGLAAGMTFSVRCLFRERVSLY</sequence>
<comment type="caution">
    <text evidence="1">The sequence shown here is derived from an EMBL/GenBank/DDBJ whole genome shotgun (WGS) entry which is preliminary data.</text>
</comment>
<evidence type="ECO:0000313" key="2">
    <source>
        <dbReference type="Proteomes" id="UP000799754"/>
    </source>
</evidence>